<sequence length="176" mass="19798">MIEGHARTVIRRFTGTSTNKVDAKGRVSVPAPYRRVLEALDPEWSEGKQPSVYLFWGDPRAKHLTAYSAAAMLEIWKQIDLLPRGSEDRRRLNTLYYKMTYHTTVDDSGRLTLPKELRDRVEITDSAAFNAAGDTFEIMRPEADAPAQNDLDAWLLAQPDTFDPASLLPPLPPASE</sequence>
<dbReference type="PROSITE" id="PS51740">
    <property type="entry name" value="SPOVT_ABRB"/>
    <property type="match status" value="2"/>
</dbReference>
<keyword evidence="4" id="KW-0132">Cell division</keyword>
<evidence type="ECO:0000313" key="4">
    <source>
        <dbReference type="EMBL" id="CUH60343.1"/>
    </source>
</evidence>
<keyword evidence="1 2" id="KW-0238">DNA-binding</keyword>
<dbReference type="PANTHER" id="PTHR34701:SF1">
    <property type="entry name" value="TRANSCRIPTIONAL REGULATOR MRAZ"/>
    <property type="match status" value="1"/>
</dbReference>
<evidence type="ECO:0000259" key="3">
    <source>
        <dbReference type="PROSITE" id="PS51740"/>
    </source>
</evidence>
<feature type="domain" description="SpoVT-AbrB" evidence="3">
    <location>
        <begin position="16"/>
        <end position="71"/>
    </location>
</feature>
<protein>
    <recommendedName>
        <fullName evidence="1">Transcriptional regulator MraZ</fullName>
    </recommendedName>
</protein>
<dbReference type="InterPro" id="IPR038619">
    <property type="entry name" value="MraZ_sf"/>
</dbReference>
<proteinExistence type="inferred from homology"/>
<accession>A0A0P1EZ65</accession>
<dbReference type="GO" id="GO:0000976">
    <property type="term" value="F:transcription cis-regulatory region binding"/>
    <property type="evidence" value="ECO:0007669"/>
    <property type="project" value="TreeGrafter"/>
</dbReference>
<organism evidence="4 5">
    <name type="scientific">Thalassobacter stenotrophicus</name>
    <dbReference type="NCBI Taxonomy" id="266809"/>
    <lineage>
        <taxon>Bacteria</taxon>
        <taxon>Pseudomonadati</taxon>
        <taxon>Pseudomonadota</taxon>
        <taxon>Alphaproteobacteria</taxon>
        <taxon>Rhodobacterales</taxon>
        <taxon>Roseobacteraceae</taxon>
        <taxon>Thalassobacter</taxon>
    </lineage>
</organism>
<dbReference type="STRING" id="266809.PM03_05775"/>
<dbReference type="InterPro" id="IPR037914">
    <property type="entry name" value="SpoVT-AbrB_sf"/>
</dbReference>
<dbReference type="AlphaFoldDB" id="A0A0P1EZ65"/>
<dbReference type="EMBL" id="CYRX01000025">
    <property type="protein sequence ID" value="CUH60343.1"/>
    <property type="molecule type" value="Genomic_DNA"/>
</dbReference>
<dbReference type="SUPFAM" id="SSF89447">
    <property type="entry name" value="AbrB/MazE/MraZ-like"/>
    <property type="match status" value="1"/>
</dbReference>
<dbReference type="InterPro" id="IPR003444">
    <property type="entry name" value="MraZ"/>
</dbReference>
<keyword evidence="1" id="KW-0963">Cytoplasm</keyword>
<keyword evidence="1" id="KW-0804">Transcription</keyword>
<dbReference type="GO" id="GO:0005737">
    <property type="term" value="C:cytoplasm"/>
    <property type="evidence" value="ECO:0007669"/>
    <property type="project" value="UniProtKB-UniRule"/>
</dbReference>
<dbReference type="InterPro" id="IPR035642">
    <property type="entry name" value="MraZ_N"/>
</dbReference>
<keyword evidence="4" id="KW-0131">Cell cycle</keyword>
<dbReference type="GO" id="GO:2000143">
    <property type="term" value="P:negative regulation of DNA-templated transcription initiation"/>
    <property type="evidence" value="ECO:0007669"/>
    <property type="project" value="TreeGrafter"/>
</dbReference>
<dbReference type="InterPro" id="IPR035644">
    <property type="entry name" value="MraZ_C"/>
</dbReference>
<comment type="subunit">
    <text evidence="1">Forms oligomers.</text>
</comment>
<evidence type="ECO:0000256" key="2">
    <source>
        <dbReference type="PROSITE-ProRule" id="PRU01076"/>
    </source>
</evidence>
<comment type="similarity">
    <text evidence="1">Belongs to the MraZ family.</text>
</comment>
<dbReference type="eggNOG" id="COG2001">
    <property type="taxonomic scope" value="Bacteria"/>
</dbReference>
<keyword evidence="1" id="KW-0805">Transcription regulation</keyword>
<evidence type="ECO:0000313" key="5">
    <source>
        <dbReference type="Proteomes" id="UP000051298"/>
    </source>
</evidence>
<evidence type="ECO:0000256" key="1">
    <source>
        <dbReference type="HAMAP-Rule" id="MF_01008"/>
    </source>
</evidence>
<gene>
    <name evidence="1" type="primary">mraZ</name>
    <name evidence="4" type="ORF">THS5294_01632</name>
</gene>
<dbReference type="InterPro" id="IPR007159">
    <property type="entry name" value="SpoVT-AbrB_dom"/>
</dbReference>
<dbReference type="Proteomes" id="UP000051298">
    <property type="component" value="Unassembled WGS sequence"/>
</dbReference>
<comment type="subcellular location">
    <subcellularLocation>
        <location evidence="1">Cytoplasm</location>
        <location evidence="1">Nucleoid</location>
    </subcellularLocation>
</comment>
<dbReference type="GO" id="GO:0051301">
    <property type="term" value="P:cell division"/>
    <property type="evidence" value="ECO:0007669"/>
    <property type="project" value="UniProtKB-KW"/>
</dbReference>
<feature type="domain" description="SpoVT-AbrB" evidence="3">
    <location>
        <begin position="100"/>
        <end position="143"/>
    </location>
</feature>
<dbReference type="HAMAP" id="MF_01008">
    <property type="entry name" value="MraZ"/>
    <property type="match status" value="1"/>
</dbReference>
<dbReference type="GO" id="GO:0003700">
    <property type="term" value="F:DNA-binding transcription factor activity"/>
    <property type="evidence" value="ECO:0007669"/>
    <property type="project" value="UniProtKB-UniRule"/>
</dbReference>
<name>A0A0P1EZ65_9RHOB</name>
<dbReference type="CDD" id="cd16320">
    <property type="entry name" value="MraZ_N"/>
    <property type="match status" value="1"/>
</dbReference>
<reference evidence="4 5" key="1">
    <citation type="submission" date="2015-09" db="EMBL/GenBank/DDBJ databases">
        <authorList>
            <consortium name="Swine Surveillance"/>
        </authorList>
    </citation>
    <scope>NUCLEOTIDE SEQUENCE [LARGE SCALE GENOMIC DNA]</scope>
    <source>
        <strain evidence="4 5">CECT 5294</strain>
    </source>
</reference>
<dbReference type="Gene3D" id="3.40.1550.20">
    <property type="entry name" value="Transcriptional regulator MraZ domain"/>
    <property type="match status" value="1"/>
</dbReference>
<dbReference type="CDD" id="cd16321">
    <property type="entry name" value="MraZ_C"/>
    <property type="match status" value="1"/>
</dbReference>
<dbReference type="PANTHER" id="PTHR34701">
    <property type="entry name" value="TRANSCRIPTIONAL REGULATOR MRAZ"/>
    <property type="match status" value="1"/>
</dbReference>
<dbReference type="GO" id="GO:0009295">
    <property type="term" value="C:nucleoid"/>
    <property type="evidence" value="ECO:0007669"/>
    <property type="project" value="UniProtKB-SubCell"/>
</dbReference>